<gene>
    <name evidence="1" type="ORF">Asi03nite_62330</name>
</gene>
<keyword evidence="2" id="KW-1185">Reference proteome</keyword>
<reference evidence="1" key="1">
    <citation type="submission" date="2021-01" db="EMBL/GenBank/DDBJ databases">
        <title>Whole genome shotgun sequence of Actinoplanes siamensis NBRC 109076.</title>
        <authorList>
            <person name="Komaki H."/>
            <person name="Tamura T."/>
        </authorList>
    </citation>
    <scope>NUCLEOTIDE SEQUENCE</scope>
    <source>
        <strain evidence="1">NBRC 109076</strain>
    </source>
</reference>
<protein>
    <submittedName>
        <fullName evidence="1">Uncharacterized protein</fullName>
    </submittedName>
</protein>
<sequence>MSAVADDFASLLCPMPDCLSPLHLAWTCSRPLYLGDLAAPAPIAPEEADFGFWTVKCEEGHVVLVPADPGCQREEGCAGNCSCDVDHDDELRTFRASDVTRLHKLLARLGGGS</sequence>
<organism evidence="1 2">
    <name type="scientific">Actinoplanes siamensis</name>
    <dbReference type="NCBI Taxonomy" id="1223317"/>
    <lineage>
        <taxon>Bacteria</taxon>
        <taxon>Bacillati</taxon>
        <taxon>Actinomycetota</taxon>
        <taxon>Actinomycetes</taxon>
        <taxon>Micromonosporales</taxon>
        <taxon>Micromonosporaceae</taxon>
        <taxon>Actinoplanes</taxon>
    </lineage>
</organism>
<dbReference type="EMBL" id="BOMW01000066">
    <property type="protein sequence ID" value="GIF08695.1"/>
    <property type="molecule type" value="Genomic_DNA"/>
</dbReference>
<comment type="caution">
    <text evidence="1">The sequence shown here is derived from an EMBL/GenBank/DDBJ whole genome shotgun (WGS) entry which is preliminary data.</text>
</comment>
<dbReference type="AlphaFoldDB" id="A0A919TP98"/>
<dbReference type="RefSeq" id="WP_203684044.1">
    <property type="nucleotide sequence ID" value="NZ_BOMW01000066.1"/>
</dbReference>
<accession>A0A919TP98</accession>
<name>A0A919TP98_9ACTN</name>
<evidence type="ECO:0000313" key="2">
    <source>
        <dbReference type="Proteomes" id="UP000629619"/>
    </source>
</evidence>
<dbReference type="Proteomes" id="UP000629619">
    <property type="component" value="Unassembled WGS sequence"/>
</dbReference>
<evidence type="ECO:0000313" key="1">
    <source>
        <dbReference type="EMBL" id="GIF08695.1"/>
    </source>
</evidence>
<proteinExistence type="predicted"/>